<feature type="transmembrane region" description="Helical" evidence="2">
    <location>
        <begin position="356"/>
        <end position="374"/>
    </location>
</feature>
<feature type="transmembrane region" description="Helical" evidence="2">
    <location>
        <begin position="53"/>
        <end position="74"/>
    </location>
</feature>
<feature type="transmembrane region" description="Helical" evidence="2">
    <location>
        <begin position="415"/>
        <end position="437"/>
    </location>
</feature>
<feature type="transmembrane region" description="Helical" evidence="2">
    <location>
        <begin position="386"/>
        <end position="409"/>
    </location>
</feature>
<feature type="transmembrane region" description="Helical" evidence="2">
    <location>
        <begin position="12"/>
        <end position="33"/>
    </location>
</feature>
<dbReference type="InterPro" id="IPR020846">
    <property type="entry name" value="MFS_dom"/>
</dbReference>
<feature type="transmembrane region" description="Helical" evidence="2">
    <location>
        <begin position="317"/>
        <end position="336"/>
    </location>
</feature>
<dbReference type="InterPro" id="IPR011701">
    <property type="entry name" value="MFS"/>
</dbReference>
<feature type="transmembrane region" description="Helical" evidence="2">
    <location>
        <begin position="108"/>
        <end position="128"/>
    </location>
</feature>
<feature type="transmembrane region" description="Helical" evidence="2">
    <location>
        <begin position="172"/>
        <end position="190"/>
    </location>
</feature>
<keyword evidence="2" id="KW-1133">Transmembrane helix</keyword>
<feature type="transmembrane region" description="Helical" evidence="2">
    <location>
        <begin position="444"/>
        <end position="466"/>
    </location>
</feature>
<evidence type="ECO:0000313" key="5">
    <source>
        <dbReference type="Proteomes" id="UP000828390"/>
    </source>
</evidence>
<reference evidence="4" key="2">
    <citation type="submission" date="2020-11" db="EMBL/GenBank/DDBJ databases">
        <authorList>
            <person name="McCartney M.A."/>
            <person name="Auch B."/>
            <person name="Kono T."/>
            <person name="Mallez S."/>
            <person name="Becker A."/>
            <person name="Gohl D.M."/>
            <person name="Silverstein K.A.T."/>
            <person name="Koren S."/>
            <person name="Bechman K.B."/>
            <person name="Herman A."/>
            <person name="Abrahante J.E."/>
            <person name="Garbe J."/>
        </authorList>
    </citation>
    <scope>NUCLEOTIDE SEQUENCE</scope>
    <source>
        <strain evidence="4">Duluth1</strain>
        <tissue evidence="4">Whole animal</tissue>
    </source>
</reference>
<proteinExistence type="predicted"/>
<evidence type="ECO:0000256" key="2">
    <source>
        <dbReference type="SAM" id="Phobius"/>
    </source>
</evidence>
<dbReference type="PANTHER" id="PTHR11360:SF303">
    <property type="entry name" value="MAJOR FACILITATOR SUPERFAMILY (MFS) PROFILE DOMAIN-CONTAINING PROTEIN"/>
    <property type="match status" value="1"/>
</dbReference>
<dbReference type="InterPro" id="IPR036259">
    <property type="entry name" value="MFS_trans_sf"/>
</dbReference>
<feature type="transmembrane region" description="Helical" evidence="2">
    <location>
        <begin position="83"/>
        <end position="102"/>
    </location>
</feature>
<keyword evidence="5" id="KW-1185">Reference proteome</keyword>
<comment type="caution">
    <text evidence="4">The sequence shown here is derived from an EMBL/GenBank/DDBJ whole genome shotgun (WGS) entry which is preliminary data.</text>
</comment>
<dbReference type="AlphaFoldDB" id="A0A9D4JCB7"/>
<dbReference type="GO" id="GO:0008028">
    <property type="term" value="F:monocarboxylic acid transmembrane transporter activity"/>
    <property type="evidence" value="ECO:0007669"/>
    <property type="project" value="TreeGrafter"/>
</dbReference>
<dbReference type="Gene3D" id="1.20.1250.20">
    <property type="entry name" value="MFS general substrate transporter like domains"/>
    <property type="match status" value="2"/>
</dbReference>
<dbReference type="OrthoDB" id="2213137at2759"/>
<gene>
    <name evidence="4" type="ORF">DPMN_132739</name>
</gene>
<feature type="transmembrane region" description="Helical" evidence="2">
    <location>
        <begin position="140"/>
        <end position="160"/>
    </location>
</feature>
<evidence type="ECO:0000313" key="4">
    <source>
        <dbReference type="EMBL" id="KAH3804454.1"/>
    </source>
</evidence>
<dbReference type="EMBL" id="JAIWYP010000006">
    <property type="protein sequence ID" value="KAH3804454.1"/>
    <property type="molecule type" value="Genomic_DNA"/>
</dbReference>
<dbReference type="PROSITE" id="PS50850">
    <property type="entry name" value="MFS"/>
    <property type="match status" value="1"/>
</dbReference>
<comment type="subcellular location">
    <subcellularLocation>
        <location evidence="1">Membrane</location>
        <topology evidence="1">Multi-pass membrane protein</topology>
    </subcellularLocation>
</comment>
<dbReference type="GO" id="GO:0016020">
    <property type="term" value="C:membrane"/>
    <property type="evidence" value="ECO:0007669"/>
    <property type="project" value="UniProtKB-SubCell"/>
</dbReference>
<sequence length="514" mass="55807">MSVRQSVPMDTGWAWMICLGYFVSVFCMVGIGKSFGILMEEFVDYFNVSVAEAALVMGVSGGMYTVAAPVCVLAGQHFTQRKVVMVGAFVGGLGLSLAGLLLSIEWVILTSGAMLGFGNACIFGNGLVMLGHYFKKRRSLANGLALSGASIGMFAVPPLLQYLLDTYSLRGTMIIIGGMYMNAALAGALYRPVSHYTDPKVDTKSETNKLLGTEPAENHVELGTVRKHVDSGENHGDQQKPFDFDDIDRDAEDYKFKINNQDVLIGSVDSLHSIALKTEDQSKLNVADKGNKKKNRITNKCLQFIVGLLDFSVLKNFVVDMFVVVSFLIFFGHFNFVLFMPATASDRGYSKYDKAFLVSISGICDLVGRILVGVAGDLHFCARYKILATASLLFSLVIFGFAFATQYWLMGILVGLYGFLGGCYVAINAPVLIDLVGLAAMPKVLGVVLFIQGLGAAFGQPLLGAIRDIEGSFVSVHIVCSASALLGSMLLFFYPMVERLQKRRENNINIIVEA</sequence>
<keyword evidence="2" id="KW-0812">Transmembrane</keyword>
<dbReference type="PANTHER" id="PTHR11360">
    <property type="entry name" value="MONOCARBOXYLATE TRANSPORTER"/>
    <property type="match status" value="1"/>
</dbReference>
<dbReference type="Pfam" id="PF07690">
    <property type="entry name" value="MFS_1"/>
    <property type="match status" value="2"/>
</dbReference>
<reference evidence="4" key="1">
    <citation type="journal article" date="2019" name="bioRxiv">
        <title>The Genome of the Zebra Mussel, Dreissena polymorpha: A Resource for Invasive Species Research.</title>
        <authorList>
            <person name="McCartney M.A."/>
            <person name="Auch B."/>
            <person name="Kono T."/>
            <person name="Mallez S."/>
            <person name="Zhang Y."/>
            <person name="Obille A."/>
            <person name="Becker A."/>
            <person name="Abrahante J.E."/>
            <person name="Garbe J."/>
            <person name="Badalamenti J.P."/>
            <person name="Herman A."/>
            <person name="Mangelson H."/>
            <person name="Liachko I."/>
            <person name="Sullivan S."/>
            <person name="Sone E.D."/>
            <person name="Koren S."/>
            <person name="Silverstein K.A.T."/>
            <person name="Beckman K.B."/>
            <person name="Gohl D.M."/>
        </authorList>
    </citation>
    <scope>NUCLEOTIDE SEQUENCE</scope>
    <source>
        <strain evidence="4">Duluth1</strain>
        <tissue evidence="4">Whole animal</tissue>
    </source>
</reference>
<accession>A0A9D4JCB7</accession>
<dbReference type="SUPFAM" id="SSF103473">
    <property type="entry name" value="MFS general substrate transporter"/>
    <property type="match status" value="1"/>
</dbReference>
<name>A0A9D4JCB7_DREPO</name>
<dbReference type="Proteomes" id="UP000828390">
    <property type="component" value="Unassembled WGS sequence"/>
</dbReference>
<evidence type="ECO:0000256" key="1">
    <source>
        <dbReference type="ARBA" id="ARBA00004141"/>
    </source>
</evidence>
<keyword evidence="2" id="KW-0472">Membrane</keyword>
<evidence type="ECO:0000259" key="3">
    <source>
        <dbReference type="PROSITE" id="PS50850"/>
    </source>
</evidence>
<dbReference type="InterPro" id="IPR050327">
    <property type="entry name" value="Proton-linked_MCT"/>
</dbReference>
<feature type="transmembrane region" description="Helical" evidence="2">
    <location>
        <begin position="472"/>
        <end position="494"/>
    </location>
</feature>
<organism evidence="4 5">
    <name type="scientific">Dreissena polymorpha</name>
    <name type="common">Zebra mussel</name>
    <name type="synonym">Mytilus polymorpha</name>
    <dbReference type="NCBI Taxonomy" id="45954"/>
    <lineage>
        <taxon>Eukaryota</taxon>
        <taxon>Metazoa</taxon>
        <taxon>Spiralia</taxon>
        <taxon>Lophotrochozoa</taxon>
        <taxon>Mollusca</taxon>
        <taxon>Bivalvia</taxon>
        <taxon>Autobranchia</taxon>
        <taxon>Heteroconchia</taxon>
        <taxon>Euheterodonta</taxon>
        <taxon>Imparidentia</taxon>
        <taxon>Neoheterodontei</taxon>
        <taxon>Myida</taxon>
        <taxon>Dreissenoidea</taxon>
        <taxon>Dreissenidae</taxon>
        <taxon>Dreissena</taxon>
    </lineage>
</organism>
<feature type="domain" description="Major facilitator superfamily (MFS) profile" evidence="3">
    <location>
        <begin position="13"/>
        <end position="499"/>
    </location>
</feature>
<protein>
    <recommendedName>
        <fullName evidence="3">Major facilitator superfamily (MFS) profile domain-containing protein</fullName>
    </recommendedName>
</protein>